<proteinExistence type="predicted"/>
<organism evidence="1">
    <name type="scientific">Caulobacter sp. (strain K31)</name>
    <dbReference type="NCBI Taxonomy" id="366602"/>
    <lineage>
        <taxon>Bacteria</taxon>
        <taxon>Pseudomonadati</taxon>
        <taxon>Pseudomonadota</taxon>
        <taxon>Alphaproteobacteria</taxon>
        <taxon>Caulobacterales</taxon>
        <taxon>Caulobacteraceae</taxon>
        <taxon>Caulobacter</taxon>
    </lineage>
</organism>
<dbReference type="STRING" id="366602.Caul_4169"/>
<gene>
    <name evidence="1" type="ordered locus">Caul_4169</name>
</gene>
<dbReference type="AlphaFoldDB" id="B0SXT1"/>
<dbReference type="KEGG" id="cak:Caul_4169"/>
<evidence type="ECO:0000313" key="1">
    <source>
        <dbReference type="EMBL" id="ABZ73293.1"/>
    </source>
</evidence>
<sequence length="123" mass="13349">MLALTLAIGVTGCDWAHDTEAPKRKVLTCELKDSPALVYILDTGERTATWANGPGAPKGRLSVNEFEYRLTFPGRNGVSSEVVINRYDGALVRKTPELATVKAGSAKPEIRWSCKAESKGPKF</sequence>
<dbReference type="HOGENOM" id="CLU_2011161_0_0_5"/>
<accession>B0SXT1</accession>
<protein>
    <submittedName>
        <fullName evidence="1">Uncharacterized protein</fullName>
    </submittedName>
</protein>
<reference evidence="1" key="1">
    <citation type="submission" date="2008-01" db="EMBL/GenBank/DDBJ databases">
        <title>Complete sequence of chromosome of Caulobacter sp. K31.</title>
        <authorList>
            <consortium name="US DOE Joint Genome Institute"/>
            <person name="Copeland A."/>
            <person name="Lucas S."/>
            <person name="Lapidus A."/>
            <person name="Barry K."/>
            <person name="Glavina del Rio T."/>
            <person name="Dalin E."/>
            <person name="Tice H."/>
            <person name="Pitluck S."/>
            <person name="Bruce D."/>
            <person name="Goodwin L."/>
            <person name="Thompson L.S."/>
            <person name="Brettin T."/>
            <person name="Detter J.C."/>
            <person name="Han C."/>
            <person name="Schmutz J."/>
            <person name="Larimer F."/>
            <person name="Land M."/>
            <person name="Hauser L."/>
            <person name="Kyrpides N."/>
            <person name="Kim E."/>
            <person name="Stephens C."/>
            <person name="Richardson P."/>
        </authorList>
    </citation>
    <scope>NUCLEOTIDE SEQUENCE [LARGE SCALE GENOMIC DNA]</scope>
    <source>
        <strain evidence="1">K31</strain>
    </source>
</reference>
<dbReference type="EMBL" id="CP000927">
    <property type="protein sequence ID" value="ABZ73293.1"/>
    <property type="molecule type" value="Genomic_DNA"/>
</dbReference>
<name>B0SXT1_CAUSK</name>